<dbReference type="OrthoDB" id="460054at2"/>
<dbReference type="SMART" id="SM00857">
    <property type="entry name" value="Resolvase"/>
    <property type="match status" value="1"/>
</dbReference>
<evidence type="ECO:0000259" key="7">
    <source>
        <dbReference type="PROSITE" id="PS51736"/>
    </source>
</evidence>
<dbReference type="STRING" id="128403.WA1_10360"/>
<dbReference type="Pfam" id="PF00239">
    <property type="entry name" value="Resolvase"/>
    <property type="match status" value="1"/>
</dbReference>
<dbReference type="GO" id="GO:0015074">
    <property type="term" value="P:DNA integration"/>
    <property type="evidence" value="ECO:0007669"/>
    <property type="project" value="UniProtKB-KW"/>
</dbReference>
<dbReference type="Pfam" id="PF00376">
    <property type="entry name" value="MerR"/>
    <property type="match status" value="1"/>
</dbReference>
<keyword evidence="3" id="KW-0233">DNA recombination</keyword>
<dbReference type="InterPro" id="IPR041718">
    <property type="entry name" value="IS607_transposase-like"/>
</dbReference>
<gene>
    <name evidence="8" type="ORF">WA1_10360</name>
    <name evidence="11" type="ORF">WA1_37320</name>
    <name evidence="9" type="ORF">WA1_45665</name>
    <name evidence="10" type="ORF">WA1_46215</name>
</gene>
<dbReference type="SMART" id="SM00422">
    <property type="entry name" value="HTH_MERR"/>
    <property type="match status" value="1"/>
</dbReference>
<dbReference type="GO" id="GO:0006355">
    <property type="term" value="P:regulation of DNA-templated transcription"/>
    <property type="evidence" value="ECO:0007669"/>
    <property type="project" value="InterPro"/>
</dbReference>
<evidence type="ECO:0000256" key="1">
    <source>
        <dbReference type="ARBA" id="ARBA00022908"/>
    </source>
</evidence>
<dbReference type="InterPro" id="IPR048046">
    <property type="entry name" value="Transpos_IS607"/>
</dbReference>
<dbReference type="InterPro" id="IPR006119">
    <property type="entry name" value="Resolv_N"/>
</dbReference>
<evidence type="ECO:0000256" key="5">
    <source>
        <dbReference type="SAM" id="MobiDB-lite"/>
    </source>
</evidence>
<dbReference type="GO" id="GO:0003677">
    <property type="term" value="F:DNA binding"/>
    <property type="evidence" value="ECO:0007669"/>
    <property type="project" value="UniProtKB-KW"/>
</dbReference>
<feature type="domain" description="Resolvase/invertase-type recombinase catalytic" evidence="7">
    <location>
        <begin position="58"/>
        <end position="195"/>
    </location>
</feature>
<dbReference type="EMBL" id="ANNX02000047">
    <property type="protein sequence ID" value="KYC36947.1"/>
    <property type="molecule type" value="Genomic_DNA"/>
</dbReference>
<dbReference type="PROSITE" id="PS00397">
    <property type="entry name" value="RECOMBINASES_1"/>
    <property type="match status" value="1"/>
</dbReference>
<dbReference type="PROSITE" id="PS50937">
    <property type="entry name" value="HTH_MERR_2"/>
    <property type="match status" value="1"/>
</dbReference>
<evidence type="ECO:0000256" key="4">
    <source>
        <dbReference type="PROSITE-ProRule" id="PRU10137"/>
    </source>
</evidence>
<feature type="domain" description="HTH merR-type" evidence="6">
    <location>
        <begin position="4"/>
        <end position="48"/>
    </location>
</feature>
<organism evidence="8 12">
    <name type="scientific">Scytonema hofmannii PCC 7110</name>
    <dbReference type="NCBI Taxonomy" id="128403"/>
    <lineage>
        <taxon>Bacteria</taxon>
        <taxon>Bacillati</taxon>
        <taxon>Cyanobacteriota</taxon>
        <taxon>Cyanophyceae</taxon>
        <taxon>Nostocales</taxon>
        <taxon>Scytonemataceae</taxon>
        <taxon>Scytonema</taxon>
    </lineage>
</organism>
<dbReference type="InterPro" id="IPR009061">
    <property type="entry name" value="DNA-bd_dom_put_sf"/>
</dbReference>
<dbReference type="Gene3D" id="1.10.287.2170">
    <property type="match status" value="1"/>
</dbReference>
<dbReference type="EMBL" id="ANNX02000047">
    <property type="protein sequence ID" value="KYC37039.1"/>
    <property type="molecule type" value="Genomic_DNA"/>
</dbReference>
<name>A0A139WRQ9_9CYAN</name>
<evidence type="ECO:0000313" key="8">
    <source>
        <dbReference type="EMBL" id="KYC35118.1"/>
    </source>
</evidence>
<dbReference type="PROSITE" id="PS51736">
    <property type="entry name" value="RECOMBINASES_3"/>
    <property type="match status" value="1"/>
</dbReference>
<feature type="region of interest" description="Disordered" evidence="5">
    <location>
        <begin position="193"/>
        <end position="214"/>
    </location>
</feature>
<dbReference type="InterPro" id="IPR006118">
    <property type="entry name" value="Recombinase_CS"/>
</dbReference>
<dbReference type="SUPFAM" id="SSF46955">
    <property type="entry name" value="Putative DNA-binding domain"/>
    <property type="match status" value="1"/>
</dbReference>
<dbReference type="CDD" id="cd03769">
    <property type="entry name" value="SR_IS607_transposase_like"/>
    <property type="match status" value="1"/>
</dbReference>
<keyword evidence="2" id="KW-0238">DNA-binding</keyword>
<dbReference type="InterPro" id="IPR000551">
    <property type="entry name" value="MerR-type_HTH_dom"/>
</dbReference>
<feature type="active site" description="O-(5'-phospho-DNA)-serine intermediate" evidence="4">
    <location>
        <position position="66"/>
    </location>
</feature>
<dbReference type="RefSeq" id="WP_017750196.1">
    <property type="nucleotide sequence ID" value="NZ_KQ976354.1"/>
</dbReference>
<protein>
    <submittedName>
        <fullName evidence="8">DNA invertase</fullName>
    </submittedName>
</protein>
<dbReference type="SUPFAM" id="SSF53041">
    <property type="entry name" value="Resolvase-like"/>
    <property type="match status" value="1"/>
</dbReference>
<dbReference type="InterPro" id="IPR010093">
    <property type="entry name" value="SinI_DNA-bd"/>
</dbReference>
<evidence type="ECO:0000313" key="12">
    <source>
        <dbReference type="Proteomes" id="UP000076925"/>
    </source>
</evidence>
<dbReference type="AlphaFoldDB" id="A0A139WRQ9"/>
<dbReference type="Gene3D" id="3.40.50.1390">
    <property type="entry name" value="Resolvase, N-terminal catalytic domain"/>
    <property type="match status" value="1"/>
</dbReference>
<dbReference type="EMBL" id="ANNX02000053">
    <property type="protein sequence ID" value="KYC35118.1"/>
    <property type="molecule type" value="Genomic_DNA"/>
</dbReference>
<feature type="compositionally biased region" description="Polar residues" evidence="5">
    <location>
        <begin position="204"/>
        <end position="214"/>
    </location>
</feature>
<evidence type="ECO:0000256" key="2">
    <source>
        <dbReference type="ARBA" id="ARBA00023125"/>
    </source>
</evidence>
<dbReference type="CDD" id="cd04762">
    <property type="entry name" value="HTH_MerR-trunc"/>
    <property type="match status" value="1"/>
</dbReference>
<proteinExistence type="predicted"/>
<evidence type="ECO:0000256" key="3">
    <source>
        <dbReference type="ARBA" id="ARBA00023172"/>
    </source>
</evidence>
<dbReference type="GO" id="GO:0000150">
    <property type="term" value="F:DNA strand exchange activity"/>
    <property type="evidence" value="ECO:0007669"/>
    <property type="project" value="InterPro"/>
</dbReference>
<reference evidence="8 12" key="1">
    <citation type="journal article" date="2013" name="Genome Biol. Evol.">
        <title>Genomes of Stigonematalean cyanobacteria (subsection V) and the evolution of oxygenic photosynthesis from prokaryotes to plastids.</title>
        <authorList>
            <person name="Dagan T."/>
            <person name="Roettger M."/>
            <person name="Stucken K."/>
            <person name="Landan G."/>
            <person name="Koch R."/>
            <person name="Major P."/>
            <person name="Gould S.B."/>
            <person name="Goremykin V.V."/>
            <person name="Rippka R."/>
            <person name="Tandeau de Marsac N."/>
            <person name="Gugger M."/>
            <person name="Lockhart P.J."/>
            <person name="Allen J.F."/>
            <person name="Brune I."/>
            <person name="Maus I."/>
            <person name="Puhler A."/>
            <person name="Martin W.F."/>
        </authorList>
    </citation>
    <scope>NUCLEOTIDE SEQUENCE [LARGE SCALE GENOMIC DNA]</scope>
    <source>
        <strain evidence="8 12">PCC 7110</strain>
    </source>
</reference>
<sequence>MDEYITPGEAARILGVHPQSLRRWEKEEKITAYRTPGNQRRFKQSEIEEFAGKRKPLITVCYARVSTSSQRDDLERQLAFLGERFPEAELVSEVGSGLNFKRKKLRSVLERVLRGNIQKLVVAHPDRLCRFGFELVKWLCETNRCELLVLDNRQLSPEQELVSDMLSIIHCFSSRLYGLRKYRKEIGQDLRQESLQEESKHTAEQSCQDSDISL</sequence>
<dbReference type="Proteomes" id="UP000076925">
    <property type="component" value="Unassembled WGS sequence"/>
</dbReference>
<dbReference type="Gene3D" id="1.10.1660.10">
    <property type="match status" value="1"/>
</dbReference>
<dbReference type="InterPro" id="IPR051491">
    <property type="entry name" value="Recombinase/Transposase-rel"/>
</dbReference>
<keyword evidence="1" id="KW-0229">DNA integration</keyword>
<keyword evidence="12" id="KW-1185">Reference proteome</keyword>
<evidence type="ECO:0000313" key="10">
    <source>
        <dbReference type="EMBL" id="KYC37039.1"/>
    </source>
</evidence>
<comment type="caution">
    <text evidence="8">The sequence shown here is derived from an EMBL/GenBank/DDBJ whole genome shotgun (WGS) entry which is preliminary data.</text>
</comment>
<evidence type="ECO:0000259" key="6">
    <source>
        <dbReference type="PROSITE" id="PS50937"/>
    </source>
</evidence>
<dbReference type="NCBIfam" id="TIGR01764">
    <property type="entry name" value="excise"/>
    <property type="match status" value="1"/>
</dbReference>
<dbReference type="PANTHER" id="PTHR36172:SF1">
    <property type="entry name" value="RESOLVASE-RELATED"/>
    <property type="match status" value="1"/>
</dbReference>
<reference evidence="8" key="2">
    <citation type="submission" date="2016-02" db="EMBL/GenBank/DDBJ databases">
        <authorList>
            <person name="Wen L."/>
            <person name="He K."/>
            <person name="Yang H."/>
        </authorList>
    </citation>
    <scope>NUCLEOTIDE SEQUENCE</scope>
    <source>
        <strain evidence="8">PCC 7110</strain>
    </source>
</reference>
<evidence type="ECO:0000313" key="11">
    <source>
        <dbReference type="EMBL" id="KYC38438.1"/>
    </source>
</evidence>
<dbReference type="InterPro" id="IPR036162">
    <property type="entry name" value="Resolvase-like_N_sf"/>
</dbReference>
<dbReference type="EMBL" id="ANNX02000041">
    <property type="protein sequence ID" value="KYC38438.1"/>
    <property type="molecule type" value="Genomic_DNA"/>
</dbReference>
<dbReference type="NCBIfam" id="NF033518">
    <property type="entry name" value="transpos_IS607"/>
    <property type="match status" value="1"/>
</dbReference>
<dbReference type="PANTHER" id="PTHR36172">
    <property type="match status" value="1"/>
</dbReference>
<feature type="compositionally biased region" description="Basic and acidic residues" evidence="5">
    <location>
        <begin position="193"/>
        <end position="203"/>
    </location>
</feature>
<accession>A0A139WRQ9</accession>
<evidence type="ECO:0000313" key="9">
    <source>
        <dbReference type="EMBL" id="KYC36947.1"/>
    </source>
</evidence>